<sequence length="167" mass="18044">MRRPGLNVVLYVVALLLGCGVVFGGVLVHQERQDRQRASAEQERYGDVLAAARKEIEAFVNIDYTKAQESIDAVAEGATGDFAKQYDTSTKDVVKILTQAKSVMEGKVLWAGVVDADHDSASVIVATSGTVANTSTNNKPVARQFRIKVDLVDEGGEWKTSNVEFVG</sequence>
<evidence type="ECO:0000256" key="2">
    <source>
        <dbReference type="ARBA" id="ARBA00023136"/>
    </source>
</evidence>
<keyword evidence="4" id="KW-1185">Reference proteome</keyword>
<dbReference type="EMBL" id="BAABKM010000005">
    <property type="protein sequence ID" value="GAA4719613.1"/>
    <property type="molecule type" value="Genomic_DNA"/>
</dbReference>
<comment type="subcellular location">
    <subcellularLocation>
        <location evidence="1">Membrane</location>
    </subcellularLocation>
</comment>
<proteinExistence type="predicted"/>
<dbReference type="PANTHER" id="PTHR37042">
    <property type="entry name" value="OUTER MEMBRANE PROTEIN RV1973"/>
    <property type="match status" value="1"/>
</dbReference>
<evidence type="ECO:0000256" key="1">
    <source>
        <dbReference type="ARBA" id="ARBA00004370"/>
    </source>
</evidence>
<organism evidence="3 4">
    <name type="scientific">Nocardioides conyzicola</name>
    <dbReference type="NCBI Taxonomy" id="1651781"/>
    <lineage>
        <taxon>Bacteria</taxon>
        <taxon>Bacillati</taxon>
        <taxon>Actinomycetota</taxon>
        <taxon>Actinomycetes</taxon>
        <taxon>Propionibacteriales</taxon>
        <taxon>Nocardioidaceae</taxon>
        <taxon>Nocardioides</taxon>
    </lineage>
</organism>
<evidence type="ECO:0008006" key="5">
    <source>
        <dbReference type="Google" id="ProtNLM"/>
    </source>
</evidence>
<dbReference type="PANTHER" id="PTHR37042:SF4">
    <property type="entry name" value="OUTER MEMBRANE PROTEIN RV1973"/>
    <property type="match status" value="1"/>
</dbReference>
<dbReference type="Proteomes" id="UP001499974">
    <property type="component" value="Unassembled WGS sequence"/>
</dbReference>
<accession>A0ABP8Y2A6</accession>
<dbReference type="PROSITE" id="PS51257">
    <property type="entry name" value="PROKAR_LIPOPROTEIN"/>
    <property type="match status" value="1"/>
</dbReference>
<keyword evidence="2" id="KW-0472">Membrane</keyword>
<gene>
    <name evidence="3" type="ORF">GCM10023349_44560</name>
</gene>
<name>A0ABP8Y2A6_9ACTN</name>
<evidence type="ECO:0000313" key="4">
    <source>
        <dbReference type="Proteomes" id="UP001499974"/>
    </source>
</evidence>
<protein>
    <recommendedName>
        <fullName evidence="5">Mce-associated membrane protein</fullName>
    </recommendedName>
</protein>
<dbReference type="RefSeq" id="WP_345523935.1">
    <property type="nucleotide sequence ID" value="NZ_BAABKM010000005.1"/>
</dbReference>
<comment type="caution">
    <text evidence="3">The sequence shown here is derived from an EMBL/GenBank/DDBJ whole genome shotgun (WGS) entry which is preliminary data.</text>
</comment>
<reference evidence="4" key="1">
    <citation type="journal article" date="2019" name="Int. J. Syst. Evol. Microbiol.">
        <title>The Global Catalogue of Microorganisms (GCM) 10K type strain sequencing project: providing services to taxonomists for standard genome sequencing and annotation.</title>
        <authorList>
            <consortium name="The Broad Institute Genomics Platform"/>
            <consortium name="The Broad Institute Genome Sequencing Center for Infectious Disease"/>
            <person name="Wu L."/>
            <person name="Ma J."/>
        </authorList>
    </citation>
    <scope>NUCLEOTIDE SEQUENCE [LARGE SCALE GENOMIC DNA]</scope>
    <source>
        <strain evidence="4">JCM 18531</strain>
    </source>
</reference>
<evidence type="ECO:0000313" key="3">
    <source>
        <dbReference type="EMBL" id="GAA4719613.1"/>
    </source>
</evidence>